<dbReference type="Pfam" id="PF12153">
    <property type="entry name" value="CAP18_C"/>
    <property type="match status" value="1"/>
</dbReference>
<dbReference type="GO" id="GO:0001530">
    <property type="term" value="F:lipopolysaccharide binding"/>
    <property type="evidence" value="ECO:0007669"/>
    <property type="project" value="TreeGrafter"/>
</dbReference>
<dbReference type="PROSITE" id="PS00947">
    <property type="entry name" value="CATHELICIDINS_2"/>
    <property type="match status" value="1"/>
</dbReference>
<dbReference type="EMBL" id="WJEC01000133">
    <property type="protein sequence ID" value="KAF7485447.1"/>
    <property type="molecule type" value="Genomic_DNA"/>
</dbReference>
<evidence type="ECO:0000256" key="7">
    <source>
        <dbReference type="ARBA" id="ARBA00023157"/>
    </source>
</evidence>
<organism evidence="10 11">
    <name type="scientific">Marmota monax</name>
    <name type="common">Woodchuck</name>
    <dbReference type="NCBI Taxonomy" id="9995"/>
    <lineage>
        <taxon>Eukaryota</taxon>
        <taxon>Metazoa</taxon>
        <taxon>Chordata</taxon>
        <taxon>Craniata</taxon>
        <taxon>Vertebrata</taxon>
        <taxon>Euteleostomi</taxon>
        <taxon>Mammalia</taxon>
        <taxon>Eutheria</taxon>
        <taxon>Euarchontoglires</taxon>
        <taxon>Glires</taxon>
        <taxon>Rodentia</taxon>
        <taxon>Sciuromorpha</taxon>
        <taxon>Sciuridae</taxon>
        <taxon>Xerinae</taxon>
        <taxon>Marmotini</taxon>
        <taxon>Marmota</taxon>
    </lineage>
</organism>
<comment type="subcellular location">
    <subcellularLocation>
        <location evidence="1">Secreted</location>
    </subcellularLocation>
</comment>
<evidence type="ECO:0000313" key="10">
    <source>
        <dbReference type="EMBL" id="KAF7485447.1"/>
    </source>
</evidence>
<evidence type="ECO:0000256" key="6">
    <source>
        <dbReference type="ARBA" id="ARBA00023022"/>
    </source>
</evidence>
<dbReference type="InterPro" id="IPR046350">
    <property type="entry name" value="Cystatin_sf"/>
</dbReference>
<dbReference type="Gene3D" id="3.10.450.10">
    <property type="match status" value="1"/>
</dbReference>
<dbReference type="Pfam" id="PF00666">
    <property type="entry name" value="Cathelicidins"/>
    <property type="match status" value="1"/>
</dbReference>
<comment type="similarity">
    <text evidence="2">Belongs to the cathelicidin family.</text>
</comment>
<dbReference type="InterPro" id="IPR022746">
    <property type="entry name" value="Cathlecidin_C"/>
</dbReference>
<keyword evidence="7" id="KW-1015">Disulfide bond</keyword>
<dbReference type="FunFam" id="3.10.450.10:FF:000003">
    <property type="entry name" value="Cathelicidin antimicrobial peptide"/>
    <property type="match status" value="1"/>
</dbReference>
<dbReference type="GO" id="GO:0050829">
    <property type="term" value="P:defense response to Gram-negative bacterium"/>
    <property type="evidence" value="ECO:0007669"/>
    <property type="project" value="TreeGrafter"/>
</dbReference>
<keyword evidence="5" id="KW-0732">Signal</keyword>
<feature type="region of interest" description="Disordered" evidence="8">
    <location>
        <begin position="1"/>
        <end position="26"/>
    </location>
</feature>
<dbReference type="InterPro" id="IPR001894">
    <property type="entry name" value="Cathelicidin-like"/>
</dbReference>
<dbReference type="PANTHER" id="PTHR10206:SF2">
    <property type="entry name" value="CATHELICIDIN ANTIMICROBIAL PEPTIDE"/>
    <property type="match status" value="1"/>
</dbReference>
<dbReference type="InterPro" id="IPR018216">
    <property type="entry name" value="Cathelicidin_CS"/>
</dbReference>
<evidence type="ECO:0000256" key="2">
    <source>
        <dbReference type="ARBA" id="ARBA00005320"/>
    </source>
</evidence>
<name>A0A834QVD8_MARMO</name>
<sequence>MTADSGAELQPRSWRPAQDGAGSGGLVVGSLHQAQAEHKGGSCGLEEAVLETMQTQREGGSFLEWQSLLLLLLGLMMPLAIAQTLSYQEAVLRAVDGFNQQSSDANLYRLLSLDSQSQGDEDPDTPKPVSFTVKETVCPKTTQQTLEQCDFKEDGLVKRCVGTVTLDLARDSFDINCDGPQHFKKIARLGGLLQKGGEKIGEKLENIGRKIKDFFQSLVPRSRS</sequence>
<evidence type="ECO:0000313" key="11">
    <source>
        <dbReference type="Proteomes" id="UP000662637"/>
    </source>
</evidence>
<feature type="domain" description="Cathelicidin antimicrobial peptide C-terminal" evidence="9">
    <location>
        <begin position="190"/>
        <end position="216"/>
    </location>
</feature>
<dbReference type="AlphaFoldDB" id="A0A834QVD8"/>
<comment type="caution">
    <text evidence="10">The sequence shown here is derived from an EMBL/GenBank/DDBJ whole genome shotgun (WGS) entry which is preliminary data.</text>
</comment>
<dbReference type="Proteomes" id="UP000662637">
    <property type="component" value="Unassembled WGS sequence"/>
</dbReference>
<protein>
    <submittedName>
        <fullName evidence="10">Cathelicidin antimicrobial peptide-like</fullName>
    </submittedName>
</protein>
<proteinExistence type="inferred from homology"/>
<gene>
    <name evidence="10" type="ORF">GHT09_002989</name>
</gene>
<accession>A0A834QVD8</accession>
<dbReference type="PANTHER" id="PTHR10206">
    <property type="entry name" value="CATHELICIDIN"/>
    <property type="match status" value="1"/>
</dbReference>
<reference evidence="10" key="1">
    <citation type="submission" date="2020-08" db="EMBL/GenBank/DDBJ databases">
        <authorList>
            <person name="Shumante A."/>
            <person name="Zimin A.V."/>
            <person name="Puiu D."/>
            <person name="Salzberg S.L."/>
        </authorList>
    </citation>
    <scope>NUCLEOTIDE SEQUENCE</scope>
    <source>
        <strain evidence="10">WC2-LM</strain>
        <tissue evidence="10">Liver</tissue>
    </source>
</reference>
<dbReference type="SUPFAM" id="SSF54403">
    <property type="entry name" value="Cystatin/monellin"/>
    <property type="match status" value="1"/>
</dbReference>
<dbReference type="GO" id="GO:0005615">
    <property type="term" value="C:extracellular space"/>
    <property type="evidence" value="ECO:0007669"/>
    <property type="project" value="TreeGrafter"/>
</dbReference>
<evidence type="ECO:0000256" key="8">
    <source>
        <dbReference type="SAM" id="MobiDB-lite"/>
    </source>
</evidence>
<keyword evidence="4" id="KW-0929">Antimicrobial</keyword>
<keyword evidence="6" id="KW-0044">Antibiotic</keyword>
<evidence type="ECO:0000256" key="4">
    <source>
        <dbReference type="ARBA" id="ARBA00022529"/>
    </source>
</evidence>
<dbReference type="GO" id="GO:0061844">
    <property type="term" value="P:antimicrobial humoral immune response mediated by antimicrobial peptide"/>
    <property type="evidence" value="ECO:0007669"/>
    <property type="project" value="TreeGrafter"/>
</dbReference>
<evidence type="ECO:0000256" key="5">
    <source>
        <dbReference type="ARBA" id="ARBA00022729"/>
    </source>
</evidence>
<dbReference type="PROSITE" id="PS00946">
    <property type="entry name" value="CATHELICIDINS_1"/>
    <property type="match status" value="1"/>
</dbReference>
<evidence type="ECO:0000256" key="3">
    <source>
        <dbReference type="ARBA" id="ARBA00022525"/>
    </source>
</evidence>
<evidence type="ECO:0000256" key="1">
    <source>
        <dbReference type="ARBA" id="ARBA00004613"/>
    </source>
</evidence>
<dbReference type="GO" id="GO:0050830">
    <property type="term" value="P:defense response to Gram-positive bacterium"/>
    <property type="evidence" value="ECO:0007669"/>
    <property type="project" value="TreeGrafter"/>
</dbReference>
<dbReference type="GO" id="GO:0045087">
    <property type="term" value="P:innate immune response"/>
    <property type="evidence" value="ECO:0007669"/>
    <property type="project" value="TreeGrafter"/>
</dbReference>
<evidence type="ECO:0000259" key="9">
    <source>
        <dbReference type="Pfam" id="PF12153"/>
    </source>
</evidence>
<keyword evidence="3" id="KW-0964">Secreted</keyword>